<evidence type="ECO:0000313" key="7">
    <source>
        <dbReference type="EMBL" id="MCP8936956.1"/>
    </source>
</evidence>
<dbReference type="SUPFAM" id="SSF49899">
    <property type="entry name" value="Concanavalin A-like lectins/glucanases"/>
    <property type="match status" value="1"/>
</dbReference>
<comment type="similarity">
    <text evidence="2">Belongs to the glycosyl hydrolase 16 family.</text>
</comment>
<feature type="compositionally biased region" description="Pro residues" evidence="4">
    <location>
        <begin position="631"/>
        <end position="641"/>
    </location>
</feature>
<evidence type="ECO:0000256" key="4">
    <source>
        <dbReference type="SAM" id="MobiDB-lite"/>
    </source>
</evidence>
<evidence type="ECO:0000256" key="1">
    <source>
        <dbReference type="ARBA" id="ARBA00004613"/>
    </source>
</evidence>
<sequence>MSTTVPPRSGMTLSFSDEFDRTTLNGDGYNWMTYFPWGARNQPNLEQSSLFVDTDYVTPTGIMPGINPHQMIADPNEPGDGILAITADLTPADLVDDIGAKYTSGHINSANMFDFRYGYVEMRAQVPFGQGLLSTFYLLRTDTAALGEIDINEHVGQWPKNLFSSVHYWNGQYTAIDKTVREIVTTDLSAGFHTYGVDWQADYITFYVDGQVKGKMVTPESLKAPMYIIADMSVGSNWVGYPDSTTVFPNQYKIDYIKVFQDASAFVPLTVNGTSASETLSGGDGADTISGGLGDDTIMGGQGADTISGGDGADRIIGNIGNDTIVGNGGADTLEGSGGDDLFVIDASDTVYERPTAGFDTVMTSSNTYNPPGNIEGVIFTGVGNFSSVGTPGPGLYIGFDGNDTMNGGTGDDTIRGGLGNDSLTGADGADWLYGGDGNDTMVGGTGADRYIFTTPVSASSDLIRSFRPGEDKIDLRALGLTDWTQIQGKITANASGYAVITSGNETITLENVKPTALSSGDFIQGAADVAQAPTGLKLSNSTVLENSALGTEVGTLIGLDPDPTQAHRYSLVDDAGGLFAISGRRIVVAGALDYETATSHQVTVQITNESGLSTTRVLTIGVGDVLEGNQPPPPPPPPEGVPGGTTIDGTAAADTLTGTTGVDTIIAGGGNDSLVGYAGNDSLDGGSGADTLLGGAGADTMLGYTGFDVASYSSAGGAIQIDMGNGLWGGASGDAAGDRLYGIEGLEGSAYNDLVYAGTGGSRIWGMAGNDRLEGRGGVDSLYGGDGNDLIVGWGGNDSLNGQGGSDTFVFAPGSGKDLVAGFQAGNGLGDVIAFQGQFTSFEQVMAATADVTGGTSPFGSFNGAVITMGADQIFLLNVSKAQLVADDFDFTTYQLTAPPNPPDQGPDPVSQDPQASTGGAVGTNGADSMVGTDAGDTMSGMLGNDSLSGLGGNDSLDGGGGADTLAGGAGADTLSGGAGVDVASYLGASTAIALDMDNAAWAGAKGDAAGDSLIGVESVEGSNFADAILAASSGARLFGMGGDDTLTGRVGNDTIMGGDGNDRILGDGGNDSLNGQAGNDTFVFLAGSGKDLVAGFSAGASVADTIEFHGQFTSLSDVLAHAQQVSNVTSPLGTAFSGTVITAGSDEIWLANVNKTALAANDFVFL</sequence>
<keyword evidence="8" id="KW-1185">Reference proteome</keyword>
<dbReference type="SUPFAM" id="SSF49313">
    <property type="entry name" value="Cadherin-like"/>
    <property type="match status" value="1"/>
</dbReference>
<proteinExistence type="inferred from homology"/>
<reference evidence="7 8" key="1">
    <citation type="submission" date="2022-07" db="EMBL/GenBank/DDBJ databases">
        <authorList>
            <person name="Li W.-J."/>
            <person name="Deng Q.-Q."/>
        </authorList>
    </citation>
    <scope>NUCLEOTIDE SEQUENCE [LARGE SCALE GENOMIC DNA]</scope>
    <source>
        <strain evidence="7 8">SYSU M60028</strain>
    </source>
</reference>
<dbReference type="InterPro" id="IPR000757">
    <property type="entry name" value="Beta-glucanase-like"/>
</dbReference>
<dbReference type="InterPro" id="IPR001343">
    <property type="entry name" value="Hemolysn_Ca-bd"/>
</dbReference>
<dbReference type="Proteomes" id="UP001205890">
    <property type="component" value="Unassembled WGS sequence"/>
</dbReference>
<dbReference type="PROSITE" id="PS51762">
    <property type="entry name" value="GH16_2"/>
    <property type="match status" value="1"/>
</dbReference>
<dbReference type="InterPro" id="IPR011049">
    <property type="entry name" value="Serralysin-like_metalloprot_C"/>
</dbReference>
<dbReference type="Pfam" id="PF00028">
    <property type="entry name" value="Cadherin"/>
    <property type="match status" value="1"/>
</dbReference>
<comment type="subcellular location">
    <subcellularLocation>
        <location evidence="1">Secreted</location>
    </subcellularLocation>
</comment>
<name>A0ABT1L7A9_9HYPH</name>
<dbReference type="EMBL" id="JANCLU010000001">
    <property type="protein sequence ID" value="MCP8936956.1"/>
    <property type="molecule type" value="Genomic_DNA"/>
</dbReference>
<organism evidence="7 8">
    <name type="scientific">Alsobacter ponti</name>
    <dbReference type="NCBI Taxonomy" id="2962936"/>
    <lineage>
        <taxon>Bacteria</taxon>
        <taxon>Pseudomonadati</taxon>
        <taxon>Pseudomonadota</taxon>
        <taxon>Alphaproteobacteria</taxon>
        <taxon>Hyphomicrobiales</taxon>
        <taxon>Alsobacteraceae</taxon>
        <taxon>Alsobacter</taxon>
    </lineage>
</organism>
<protein>
    <submittedName>
        <fullName evidence="7">Family 16 glycosylhydrolase</fullName>
    </submittedName>
</protein>
<dbReference type="InterPro" id="IPR018511">
    <property type="entry name" value="Hemolysin-typ_Ca-bd_CS"/>
</dbReference>
<dbReference type="Gene3D" id="2.60.120.200">
    <property type="match status" value="1"/>
</dbReference>
<dbReference type="SUPFAM" id="SSF51120">
    <property type="entry name" value="beta-Roll"/>
    <property type="match status" value="6"/>
</dbReference>
<dbReference type="SMART" id="SM00112">
    <property type="entry name" value="CA"/>
    <property type="match status" value="1"/>
</dbReference>
<comment type="caution">
    <text evidence="7">The sequence shown here is derived from an EMBL/GenBank/DDBJ whole genome shotgun (WGS) entry which is preliminary data.</text>
</comment>
<accession>A0ABT1L7A9</accession>
<feature type="domain" description="GH16" evidence="6">
    <location>
        <begin position="1"/>
        <end position="265"/>
    </location>
</feature>
<evidence type="ECO:0000313" key="8">
    <source>
        <dbReference type="Proteomes" id="UP001205890"/>
    </source>
</evidence>
<keyword evidence="3" id="KW-0964">Secreted</keyword>
<dbReference type="Pfam" id="PF00353">
    <property type="entry name" value="HemolysinCabind"/>
    <property type="match status" value="7"/>
</dbReference>
<dbReference type="CDD" id="cd08023">
    <property type="entry name" value="GH16_laminarinase_like"/>
    <property type="match status" value="1"/>
</dbReference>
<feature type="region of interest" description="Disordered" evidence="4">
    <location>
        <begin position="896"/>
        <end position="945"/>
    </location>
</feature>
<dbReference type="PANTHER" id="PTHR38340:SF1">
    <property type="entry name" value="S-LAYER PROTEIN"/>
    <property type="match status" value="1"/>
</dbReference>
<dbReference type="PRINTS" id="PR00313">
    <property type="entry name" value="CABNDNGRPT"/>
</dbReference>
<dbReference type="CDD" id="cd11304">
    <property type="entry name" value="Cadherin_repeat"/>
    <property type="match status" value="1"/>
</dbReference>
<gene>
    <name evidence="7" type="ORF">NK718_00365</name>
</gene>
<dbReference type="InterPro" id="IPR015919">
    <property type="entry name" value="Cadherin-like_sf"/>
</dbReference>
<dbReference type="InterPro" id="IPR013320">
    <property type="entry name" value="ConA-like_dom_sf"/>
</dbReference>
<evidence type="ECO:0000259" key="5">
    <source>
        <dbReference type="PROSITE" id="PS50268"/>
    </source>
</evidence>
<dbReference type="PROSITE" id="PS00330">
    <property type="entry name" value="HEMOLYSIN_CALCIUM"/>
    <property type="match status" value="10"/>
</dbReference>
<evidence type="ECO:0000259" key="6">
    <source>
        <dbReference type="PROSITE" id="PS51762"/>
    </source>
</evidence>
<dbReference type="Gene3D" id="2.150.10.10">
    <property type="entry name" value="Serralysin-like metalloprotease, C-terminal"/>
    <property type="match status" value="4"/>
</dbReference>
<feature type="region of interest" description="Disordered" evidence="4">
    <location>
        <begin position="627"/>
        <end position="646"/>
    </location>
</feature>
<dbReference type="RefSeq" id="WP_254737399.1">
    <property type="nucleotide sequence ID" value="NZ_JANCLU010000001.1"/>
</dbReference>
<dbReference type="InterPro" id="IPR002126">
    <property type="entry name" value="Cadherin-like_dom"/>
</dbReference>
<evidence type="ECO:0000256" key="2">
    <source>
        <dbReference type="ARBA" id="ARBA00006865"/>
    </source>
</evidence>
<dbReference type="InterPro" id="IPR050557">
    <property type="entry name" value="RTX_toxin/Mannuronan_C5-epim"/>
</dbReference>
<dbReference type="PANTHER" id="PTHR38340">
    <property type="entry name" value="S-LAYER PROTEIN"/>
    <property type="match status" value="1"/>
</dbReference>
<feature type="domain" description="Cadherin" evidence="5">
    <location>
        <begin position="543"/>
        <end position="635"/>
    </location>
</feature>
<dbReference type="PROSITE" id="PS50268">
    <property type="entry name" value="CADHERIN_2"/>
    <property type="match status" value="1"/>
</dbReference>
<evidence type="ECO:0000256" key="3">
    <source>
        <dbReference type="ARBA" id="ARBA00022525"/>
    </source>
</evidence>
<dbReference type="Pfam" id="PF00722">
    <property type="entry name" value="Glyco_hydro_16"/>
    <property type="match status" value="1"/>
</dbReference>